<dbReference type="GO" id="GO:0008270">
    <property type="term" value="F:zinc ion binding"/>
    <property type="evidence" value="ECO:0007669"/>
    <property type="project" value="UniProtKB-KW"/>
</dbReference>
<dbReference type="Proteomes" id="UP001249851">
    <property type="component" value="Unassembled WGS sequence"/>
</dbReference>
<keyword evidence="6" id="KW-1185">Reference proteome</keyword>
<dbReference type="SUPFAM" id="SSF56219">
    <property type="entry name" value="DNase I-like"/>
    <property type="match status" value="1"/>
</dbReference>
<evidence type="ECO:0000259" key="4">
    <source>
        <dbReference type="PROSITE" id="PS50878"/>
    </source>
</evidence>
<organism evidence="5 6">
    <name type="scientific">Acropora cervicornis</name>
    <name type="common">Staghorn coral</name>
    <dbReference type="NCBI Taxonomy" id="6130"/>
    <lineage>
        <taxon>Eukaryota</taxon>
        <taxon>Metazoa</taxon>
        <taxon>Cnidaria</taxon>
        <taxon>Anthozoa</taxon>
        <taxon>Hexacorallia</taxon>
        <taxon>Scleractinia</taxon>
        <taxon>Astrocoeniina</taxon>
        <taxon>Acroporidae</taxon>
        <taxon>Acropora</taxon>
    </lineage>
</organism>
<evidence type="ECO:0000256" key="2">
    <source>
        <dbReference type="SAM" id="MobiDB-lite"/>
    </source>
</evidence>
<dbReference type="SUPFAM" id="SSF56672">
    <property type="entry name" value="DNA/RNA polymerases"/>
    <property type="match status" value="1"/>
</dbReference>
<feature type="domain" description="Reverse transcriptase" evidence="4">
    <location>
        <begin position="450"/>
        <end position="721"/>
    </location>
</feature>
<dbReference type="InterPro" id="IPR036875">
    <property type="entry name" value="Znf_CCHC_sf"/>
</dbReference>
<keyword evidence="1" id="KW-0479">Metal-binding</keyword>
<dbReference type="CDD" id="cd01650">
    <property type="entry name" value="RT_nLTR_like"/>
    <property type="match status" value="1"/>
</dbReference>
<feature type="compositionally biased region" description="Low complexity" evidence="2">
    <location>
        <begin position="1034"/>
        <end position="1052"/>
    </location>
</feature>
<dbReference type="EMBL" id="JARQWQ010000163">
    <property type="protein sequence ID" value="KAK2547888.1"/>
    <property type="molecule type" value="Genomic_DNA"/>
</dbReference>
<dbReference type="PROSITE" id="PS50878">
    <property type="entry name" value="RT_POL"/>
    <property type="match status" value="1"/>
</dbReference>
<evidence type="ECO:0000256" key="1">
    <source>
        <dbReference type="PROSITE-ProRule" id="PRU00047"/>
    </source>
</evidence>
<dbReference type="CDD" id="cd09076">
    <property type="entry name" value="L1-EN"/>
    <property type="match status" value="1"/>
</dbReference>
<dbReference type="InterPro" id="IPR036691">
    <property type="entry name" value="Endo/exonu/phosph_ase_sf"/>
</dbReference>
<dbReference type="Pfam" id="PF00078">
    <property type="entry name" value="RVT_1"/>
    <property type="match status" value="1"/>
</dbReference>
<dbReference type="InterPro" id="IPR000477">
    <property type="entry name" value="RT_dom"/>
</dbReference>
<keyword evidence="1" id="KW-0863">Zinc-finger</keyword>
<dbReference type="SMART" id="SM00343">
    <property type="entry name" value="ZnF_C2HC"/>
    <property type="match status" value="2"/>
</dbReference>
<gene>
    <name evidence="5" type="ORF">P5673_032028</name>
</gene>
<dbReference type="SUPFAM" id="SSF57756">
    <property type="entry name" value="Retrovirus zinc finger-like domains"/>
    <property type="match status" value="1"/>
</dbReference>
<evidence type="ECO:0000313" key="5">
    <source>
        <dbReference type="EMBL" id="KAK2547888.1"/>
    </source>
</evidence>
<evidence type="ECO:0000259" key="3">
    <source>
        <dbReference type="PROSITE" id="PS50158"/>
    </source>
</evidence>
<reference evidence="5" key="1">
    <citation type="journal article" date="2023" name="G3 (Bethesda)">
        <title>Whole genome assembly and annotation of the endangered Caribbean coral Acropora cervicornis.</title>
        <authorList>
            <person name="Selwyn J.D."/>
            <person name="Vollmer S.V."/>
        </authorList>
    </citation>
    <scope>NUCLEOTIDE SEQUENCE</scope>
    <source>
        <strain evidence="5">K2</strain>
    </source>
</reference>
<protein>
    <submittedName>
        <fullName evidence="5">Transposon TX1 uncharacterized 149 kDa protein</fullName>
    </submittedName>
</protein>
<feature type="domain" description="CCHC-type" evidence="3">
    <location>
        <begin position="1020"/>
        <end position="1035"/>
    </location>
</feature>
<keyword evidence="1" id="KW-0862">Zinc</keyword>
<evidence type="ECO:0000313" key="6">
    <source>
        <dbReference type="Proteomes" id="UP001249851"/>
    </source>
</evidence>
<comment type="caution">
    <text evidence="5">The sequence shown here is derived from an EMBL/GenBank/DDBJ whole genome shotgun (WGS) entry which is preliminary data.</text>
</comment>
<dbReference type="Pfam" id="PF00098">
    <property type="entry name" value="zf-CCHC"/>
    <property type="match status" value="1"/>
</dbReference>
<dbReference type="CDD" id="cd00590">
    <property type="entry name" value="RRM_SF"/>
    <property type="match status" value="1"/>
</dbReference>
<name>A0AAD9PS40_ACRCE</name>
<dbReference type="PANTHER" id="PTHR31635:SF196">
    <property type="entry name" value="REVERSE TRANSCRIPTASE DOMAIN-CONTAINING PROTEIN-RELATED"/>
    <property type="match status" value="1"/>
</dbReference>
<feature type="region of interest" description="Disordered" evidence="2">
    <location>
        <begin position="1031"/>
        <end position="1089"/>
    </location>
</feature>
<dbReference type="GO" id="GO:0003676">
    <property type="term" value="F:nucleic acid binding"/>
    <property type="evidence" value="ECO:0007669"/>
    <property type="project" value="InterPro"/>
</dbReference>
<dbReference type="InterPro" id="IPR001878">
    <property type="entry name" value="Znf_CCHC"/>
</dbReference>
<proteinExistence type="predicted"/>
<dbReference type="InterPro" id="IPR043502">
    <property type="entry name" value="DNA/RNA_pol_sf"/>
</dbReference>
<sequence length="1236" mass="137500">MISDDATCRSFSSRWLGPSFWAPACRRRGGVAILCSDRFRNNVSVWQKDSDGRVLSILVTLNDIKLNLVNVYTPTYPTERKTFFQSLHSFFFPNSELILGGDFNCYDSLLDKMGGTARIDKSLSDLKSSCALRDAWRLKHPRERHFTWFNHNRTIASRLDSFLISRSLCGQISACKIWPCLRSDHDFVILDIELSGLLKHGPGVWKINNSLLEDEHFRSSIEDLIDTFISFRHVFSSTKELWDALKDDIKLVTVNFSRRRSRERAREKVLLTNRLIALKNRLALGLRSDAQEILVLEASLRAIYDKELEGSKIRSRVKWLEEGELPSRYFFSLERQRHERTLVSSVFNSEGLEVSSLPEIIEVHEIYYDNLFANEEMDLAVQNELLSHVSSRLPEARRASCEGSLTLAEASEALKLSNRNRTPGPDGLSLEFYLTFWSRLGPLLVDTFNECLTEGVLCDSMKASVTRLVHKKDDRRLLKNWRPISLLNVDYKICSKAISLRLASVLECIVNPDQTCSVPGRSISSNVILLRDCLNYIEQTDETGILISLDQEKAFDRVNRSFMLRLLEHFGFGPSFVNCIRTLYNGANMRILVNDFLSRPVLLRRGVRQGDALSPLLYVLCVEVLACKIRASENIKGFLLPGARGLQFKVAQYADDTTAIVKDYRSLVCLFEAISLYERGTGAKLNLSKTKAMWLGAWKNCRDEPLGLTWVRKVKILGVVFGVENTERENWEPRLSKLDKSLSLWRSRSLSLLGKVLILNILGLSKLLFLSRFMQPPKWVVDKVNNLIWPFLWGSRVETVARRTILCPPLKGGLGLKDFVCQGKAARLAAFVKSLTDSSYMAYHKSVMLHFPEEVYKFVGVADIAPHLLNALGPDKVSAVQFLRNGRVRVTTKTTAYRDELLRGSSFRYGDIEVPVSAADALFLPVYVRDLPYEVPDADVVSVFKAFGVVLSIRPCYFKNFPSVANGTRVLQMSFTDPLPSSLHVASCPVRVWHPGQPASCSVCREPGHLPRDCPYSGLCLKCQSPGHKARNCPSSTSTSAPSSVVPASPASTPEPTPEPLPPSTPAPSPVPSSTPVPPPVVPTSASTPVPPVPPPVVSTSASIPVPSVPVTSVPSTSVLSVLVSSPTVQSPVTSASSFQIPVFPVSTDVPLEEGEIPMLAELSEAGASSSKSVRSSNAPRAIDYKKLVRLVLPKVKPGSVSSNVKKLCLSLVKAHRLNVSEDECSRIADSVCSKS</sequence>
<dbReference type="Gene3D" id="4.10.60.10">
    <property type="entry name" value="Zinc finger, CCHC-type"/>
    <property type="match status" value="1"/>
</dbReference>
<reference evidence="5" key="2">
    <citation type="journal article" date="2023" name="Science">
        <title>Genomic signatures of disease resistance in endangered staghorn corals.</title>
        <authorList>
            <person name="Vollmer S.V."/>
            <person name="Selwyn J.D."/>
            <person name="Despard B.A."/>
            <person name="Roesel C.L."/>
        </authorList>
    </citation>
    <scope>NUCLEOTIDE SEQUENCE</scope>
    <source>
        <strain evidence="5">K2</strain>
    </source>
</reference>
<dbReference type="PROSITE" id="PS50158">
    <property type="entry name" value="ZF_CCHC"/>
    <property type="match status" value="2"/>
</dbReference>
<feature type="domain" description="CCHC-type" evidence="3">
    <location>
        <begin position="1001"/>
        <end position="1015"/>
    </location>
</feature>
<accession>A0AAD9PS40</accession>
<feature type="compositionally biased region" description="Pro residues" evidence="2">
    <location>
        <begin position="1053"/>
        <end position="1082"/>
    </location>
</feature>
<dbReference type="Gene3D" id="3.60.10.10">
    <property type="entry name" value="Endonuclease/exonuclease/phosphatase"/>
    <property type="match status" value="1"/>
</dbReference>
<dbReference type="AlphaFoldDB" id="A0AAD9PS40"/>
<dbReference type="PANTHER" id="PTHR31635">
    <property type="entry name" value="REVERSE TRANSCRIPTASE DOMAIN-CONTAINING PROTEIN-RELATED"/>
    <property type="match status" value="1"/>
</dbReference>